<dbReference type="PANTHER" id="PTHR11655">
    <property type="entry name" value="60S/50S RIBOSOMAL PROTEIN L6/L9"/>
    <property type="match status" value="1"/>
</dbReference>
<feature type="domain" description="Large ribosomal subunit protein uL6 alpha-beta" evidence="9">
    <location>
        <begin position="93"/>
        <end position="167"/>
    </location>
</feature>
<feature type="domain" description="Large ribosomal subunit protein uL6 alpha-beta" evidence="9">
    <location>
        <begin position="11"/>
        <end position="84"/>
    </location>
</feature>
<dbReference type="NCBIfam" id="TIGR03654">
    <property type="entry name" value="L6_bact"/>
    <property type="match status" value="1"/>
</dbReference>
<evidence type="ECO:0000256" key="2">
    <source>
        <dbReference type="ARBA" id="ARBA00022730"/>
    </source>
</evidence>
<evidence type="ECO:0000256" key="5">
    <source>
        <dbReference type="ARBA" id="ARBA00023274"/>
    </source>
</evidence>
<reference evidence="10 11" key="2">
    <citation type="journal article" date="2011" name="Stand. Genomic Sci.">
        <title>Complete genome sequence of Isosphaera pallida type strain (IS1B).</title>
        <authorList>
            <consortium name="US DOE Joint Genome Institute (JGI-PGF)"/>
            <person name="Goker M."/>
            <person name="Cleland D."/>
            <person name="Saunders E."/>
            <person name="Lapidus A."/>
            <person name="Nolan M."/>
            <person name="Lucas S."/>
            <person name="Hammon N."/>
            <person name="Deshpande S."/>
            <person name="Cheng J.F."/>
            <person name="Tapia R."/>
            <person name="Han C."/>
            <person name="Goodwin L."/>
            <person name="Pitluck S."/>
            <person name="Liolios K."/>
            <person name="Pagani I."/>
            <person name="Ivanova N."/>
            <person name="Mavromatis K."/>
            <person name="Pati A."/>
            <person name="Chen A."/>
            <person name="Palaniappan K."/>
            <person name="Land M."/>
            <person name="Hauser L."/>
            <person name="Chang Y.J."/>
            <person name="Jeffries C.D."/>
            <person name="Detter J.C."/>
            <person name="Beck B."/>
            <person name="Woyke T."/>
            <person name="Bristow J."/>
            <person name="Eisen J.A."/>
            <person name="Markowitz V."/>
            <person name="Hugenholtz P."/>
            <person name="Kyrpides N.C."/>
            <person name="Klenk H.P."/>
        </authorList>
    </citation>
    <scope>NUCLEOTIDE SEQUENCE [LARGE SCALE GENOMIC DNA]</scope>
    <source>
        <strain evidence="11">ATCC 43644 / DSM 9630 / IS1B</strain>
    </source>
</reference>
<keyword evidence="2 6" id="KW-0699">rRNA-binding</keyword>
<evidence type="ECO:0000256" key="1">
    <source>
        <dbReference type="ARBA" id="ARBA00009356"/>
    </source>
</evidence>
<dbReference type="HAMAP" id="MF_01365_B">
    <property type="entry name" value="Ribosomal_uL6_B"/>
    <property type="match status" value="1"/>
</dbReference>
<evidence type="ECO:0000313" key="11">
    <source>
        <dbReference type="Proteomes" id="UP000008631"/>
    </source>
</evidence>
<dbReference type="OrthoDB" id="9805007at2"/>
<proteinExistence type="inferred from homology"/>
<evidence type="ECO:0000256" key="6">
    <source>
        <dbReference type="HAMAP-Rule" id="MF_01365"/>
    </source>
</evidence>
<dbReference type="HOGENOM" id="CLU_065464_1_2_0"/>
<dbReference type="PIRSF" id="PIRSF002162">
    <property type="entry name" value="Ribosomal_L6"/>
    <property type="match status" value="1"/>
</dbReference>
<dbReference type="eggNOG" id="COG0097">
    <property type="taxonomic scope" value="Bacteria"/>
</dbReference>
<evidence type="ECO:0000313" key="10">
    <source>
        <dbReference type="EMBL" id="ADV62674.1"/>
    </source>
</evidence>
<dbReference type="FunFam" id="3.90.930.12:FF:000002">
    <property type="entry name" value="50S ribosomal protein L6"/>
    <property type="match status" value="1"/>
</dbReference>
<dbReference type="AlphaFoldDB" id="E8R3T9"/>
<dbReference type="RefSeq" id="WP_013564962.1">
    <property type="nucleotide sequence ID" value="NC_014962.1"/>
</dbReference>
<dbReference type="InParanoid" id="E8R3T9"/>
<reference key="1">
    <citation type="submission" date="2010-11" db="EMBL/GenBank/DDBJ databases">
        <title>The complete sequence of chromosome of Isophaera pallida ATCC 43644.</title>
        <authorList>
            <consortium name="US DOE Joint Genome Institute (JGI-PGF)"/>
            <person name="Lucas S."/>
            <person name="Copeland A."/>
            <person name="Lapidus A."/>
            <person name="Bruce D."/>
            <person name="Goodwin L."/>
            <person name="Pitluck S."/>
            <person name="Kyrpides N."/>
            <person name="Mavromatis K."/>
            <person name="Pagani I."/>
            <person name="Ivanova N."/>
            <person name="Saunders E."/>
            <person name="Brettin T."/>
            <person name="Detter J.C."/>
            <person name="Han C."/>
            <person name="Tapia R."/>
            <person name="Land M."/>
            <person name="Hauser L."/>
            <person name="Markowitz V."/>
            <person name="Cheng J.-F."/>
            <person name="Hugenholtz P."/>
            <person name="Woyke T."/>
            <person name="Wu D."/>
            <person name="Eisen J.A."/>
        </authorList>
    </citation>
    <scope>NUCLEOTIDE SEQUENCE</scope>
    <source>
        <strain>ATCC 43644</strain>
    </source>
</reference>
<protein>
    <recommendedName>
        <fullName evidence="6">Large ribosomal subunit protein uL6</fullName>
    </recommendedName>
</protein>
<evidence type="ECO:0000256" key="4">
    <source>
        <dbReference type="ARBA" id="ARBA00022980"/>
    </source>
</evidence>
<dbReference type="GO" id="GO:0003735">
    <property type="term" value="F:structural constituent of ribosome"/>
    <property type="evidence" value="ECO:0007669"/>
    <property type="project" value="UniProtKB-UniRule"/>
</dbReference>
<evidence type="ECO:0000256" key="8">
    <source>
        <dbReference type="RuleBase" id="RU003870"/>
    </source>
</evidence>
<dbReference type="SUPFAM" id="SSF56053">
    <property type="entry name" value="Ribosomal protein L6"/>
    <property type="match status" value="2"/>
</dbReference>
<dbReference type="KEGG" id="ipa:Isop_2094"/>
<evidence type="ECO:0000259" key="9">
    <source>
        <dbReference type="Pfam" id="PF00347"/>
    </source>
</evidence>
<dbReference type="GO" id="GO:0002181">
    <property type="term" value="P:cytoplasmic translation"/>
    <property type="evidence" value="ECO:0007669"/>
    <property type="project" value="TreeGrafter"/>
</dbReference>
<dbReference type="InterPro" id="IPR020040">
    <property type="entry name" value="Ribosomal_uL6_a/b-dom"/>
</dbReference>
<dbReference type="GO" id="GO:0022625">
    <property type="term" value="C:cytosolic large ribosomal subunit"/>
    <property type="evidence" value="ECO:0007669"/>
    <property type="project" value="UniProtKB-UniRule"/>
</dbReference>
<dbReference type="GO" id="GO:0019843">
    <property type="term" value="F:rRNA binding"/>
    <property type="evidence" value="ECO:0007669"/>
    <property type="project" value="UniProtKB-UniRule"/>
</dbReference>
<keyword evidence="4 6" id="KW-0689">Ribosomal protein</keyword>
<dbReference type="PROSITE" id="PS00525">
    <property type="entry name" value="RIBOSOMAL_L6_1"/>
    <property type="match status" value="1"/>
</dbReference>
<evidence type="ECO:0000256" key="7">
    <source>
        <dbReference type="RuleBase" id="RU003869"/>
    </source>
</evidence>
<sequence length="182" mass="19607">MSRIGRLPVAIPANVKVAIADSAIQIEGPKGKLTFTHRPEVSVEFDEAARQVKVTRSSDSGPVKAYHGLTRALILNMVKGVTEGYVRKLEIQGVGYQAQIKSPNTITLQVGFANQITLKAPEGVTVTLSDPTHITVSGSDKQAVGQFAAEIRAVRPPEPYKGKGIRYEGEVVRRKAGKAFSK</sequence>
<dbReference type="STRING" id="575540.Isop_2094"/>
<dbReference type="InterPro" id="IPR002358">
    <property type="entry name" value="Ribosomal_uL6_CS"/>
</dbReference>
<dbReference type="Pfam" id="PF00347">
    <property type="entry name" value="Ribosomal_L6"/>
    <property type="match status" value="2"/>
</dbReference>
<dbReference type="Gene3D" id="3.90.930.12">
    <property type="entry name" value="Ribosomal protein L6, alpha-beta domain"/>
    <property type="match status" value="2"/>
</dbReference>
<dbReference type="InterPro" id="IPR019906">
    <property type="entry name" value="Ribosomal_uL6_bac-type"/>
</dbReference>
<evidence type="ECO:0000256" key="3">
    <source>
        <dbReference type="ARBA" id="ARBA00022884"/>
    </source>
</evidence>
<dbReference type="InterPro" id="IPR036789">
    <property type="entry name" value="Ribosomal_uL6-like_a/b-dom_sf"/>
</dbReference>
<dbReference type="PRINTS" id="PR00059">
    <property type="entry name" value="RIBOSOMALL6"/>
</dbReference>
<keyword evidence="5 6" id="KW-0687">Ribonucleoprotein</keyword>
<comment type="similarity">
    <text evidence="1 6 7">Belongs to the universal ribosomal protein uL6 family.</text>
</comment>
<accession>E8R3T9</accession>
<dbReference type="FunFam" id="3.90.930.12:FF:000001">
    <property type="entry name" value="50S ribosomal protein L6"/>
    <property type="match status" value="1"/>
</dbReference>
<organism evidence="10 11">
    <name type="scientific">Isosphaera pallida (strain ATCC 43644 / DSM 9630 / IS1B)</name>
    <dbReference type="NCBI Taxonomy" id="575540"/>
    <lineage>
        <taxon>Bacteria</taxon>
        <taxon>Pseudomonadati</taxon>
        <taxon>Planctomycetota</taxon>
        <taxon>Planctomycetia</taxon>
        <taxon>Isosphaerales</taxon>
        <taxon>Isosphaeraceae</taxon>
        <taxon>Isosphaera</taxon>
    </lineage>
</organism>
<dbReference type="FunCoup" id="E8R3T9">
    <property type="interactions" value="573"/>
</dbReference>
<dbReference type="Proteomes" id="UP000008631">
    <property type="component" value="Chromosome"/>
</dbReference>
<comment type="function">
    <text evidence="6 8">This protein binds to the 23S rRNA, and is important in its secondary structure. It is located near the subunit interface in the base of the L7/L12 stalk, and near the tRNA binding site of the peptidyltransferase center.</text>
</comment>
<keyword evidence="3 6" id="KW-0694">RNA-binding</keyword>
<gene>
    <name evidence="6" type="primary">rplF</name>
    <name evidence="10" type="ordered locus">Isop_2094</name>
</gene>
<dbReference type="PANTHER" id="PTHR11655:SF14">
    <property type="entry name" value="LARGE RIBOSOMAL SUBUNIT PROTEIN UL6M"/>
    <property type="match status" value="1"/>
</dbReference>
<keyword evidence="11" id="KW-1185">Reference proteome</keyword>
<comment type="subunit">
    <text evidence="6">Part of the 50S ribosomal subunit.</text>
</comment>
<dbReference type="EMBL" id="CP002353">
    <property type="protein sequence ID" value="ADV62674.1"/>
    <property type="molecule type" value="Genomic_DNA"/>
</dbReference>
<name>E8R3T9_ISOPI</name>
<dbReference type="InterPro" id="IPR000702">
    <property type="entry name" value="Ribosomal_uL6-like"/>
</dbReference>